<evidence type="ECO:0000256" key="6">
    <source>
        <dbReference type="ARBA" id="ARBA00048615"/>
    </source>
</evidence>
<dbReference type="PROSITE" id="PS00974">
    <property type="entry name" value="MANNITOL_DHGENASE"/>
    <property type="match status" value="1"/>
</dbReference>
<dbReference type="SUPFAM" id="SSF48179">
    <property type="entry name" value="6-phosphogluconate dehydrogenase C-terminal domain-like"/>
    <property type="match status" value="1"/>
</dbReference>
<dbReference type="Gene3D" id="3.40.50.720">
    <property type="entry name" value="NAD(P)-binding Rossmann-like Domain"/>
    <property type="match status" value="1"/>
</dbReference>
<dbReference type="EMBL" id="BAAAJK010000027">
    <property type="protein sequence ID" value="GAA1394887.1"/>
    <property type="molecule type" value="Genomic_DNA"/>
</dbReference>
<comment type="caution">
    <text evidence="9">The sequence shown here is derived from an EMBL/GenBank/DDBJ whole genome shotgun (WGS) entry which is preliminary data.</text>
</comment>
<evidence type="ECO:0000313" key="10">
    <source>
        <dbReference type="Proteomes" id="UP001501414"/>
    </source>
</evidence>
<dbReference type="SUPFAM" id="SSF51735">
    <property type="entry name" value="NAD(P)-binding Rossmann-fold domains"/>
    <property type="match status" value="1"/>
</dbReference>
<dbReference type="Pfam" id="PF08125">
    <property type="entry name" value="Mannitol_dh_C"/>
    <property type="match status" value="1"/>
</dbReference>
<sequence length="474" mass="48573">MQFPTGIVHIGLSNFHRAHQAVHTAAALAAEPGPWGVLGVAPRSAAVADALVAQDLRYAVVEISPDGERASVPAVHTGALVAARDPEPVLAALAAPDTRIVSLTVTERGYTIDPRTGGIDLDDPGVRADLAGASGTAIGLLARGLLRRARGHGAPVTVLSCDNLLANGEVTQRLVRGFAAALPAAERADLLGYLDSVTFPNSMVDRIVPATTDATRAAAARLTGVADAVPVPAEPFSMWVLQDAFAAGRPAWEAPGDGVPGAVFTDDVAGYELLKLRLLNGTHSLLAYLGALAGEDLIADSAARPSIRAAAGRVLHDDYRPTVRVPDGVDVDDYAARLFTRWSNVALGHRTRQVGSDGSLKLAQRIPGPAAEHLASGTMPHHLALTVAGWLACVAPPAGFDPGPHAAAMAEPARDRLAATAAGPADGHVRAGLDLLGGDPGGGFAARTAELLDVLVRHGVDAAAAEAAGERRAA</sequence>
<dbReference type="InterPro" id="IPR000669">
    <property type="entry name" value="Mannitol_DH"/>
</dbReference>
<evidence type="ECO:0000256" key="5">
    <source>
        <dbReference type="ARBA" id="ARBA00023027"/>
    </source>
</evidence>
<evidence type="ECO:0000313" key="9">
    <source>
        <dbReference type="EMBL" id="GAA1394887.1"/>
    </source>
</evidence>
<dbReference type="InterPro" id="IPR013131">
    <property type="entry name" value="Mannitol_DH_N"/>
</dbReference>
<dbReference type="InterPro" id="IPR013328">
    <property type="entry name" value="6PGD_dom2"/>
</dbReference>
<evidence type="ECO:0000256" key="4">
    <source>
        <dbReference type="ARBA" id="ARBA00023002"/>
    </source>
</evidence>
<feature type="domain" description="Mannitol dehydrogenase N-terminal" evidence="7">
    <location>
        <begin position="6"/>
        <end position="253"/>
    </location>
</feature>
<evidence type="ECO:0000256" key="3">
    <source>
        <dbReference type="ARBA" id="ARBA00016219"/>
    </source>
</evidence>
<dbReference type="PANTHER" id="PTHR43362:SF1">
    <property type="entry name" value="MANNITOL DEHYDROGENASE 2-RELATED"/>
    <property type="match status" value="1"/>
</dbReference>
<protein>
    <recommendedName>
        <fullName evidence="3">Mannitol-1-phosphate 5-dehydrogenase</fullName>
        <ecNumber evidence="2">1.1.1.17</ecNumber>
    </recommendedName>
</protein>
<keyword evidence="4" id="KW-0560">Oxidoreductase</keyword>
<keyword evidence="5" id="KW-0520">NAD</keyword>
<gene>
    <name evidence="9" type="ORF">GCM10009613_43730</name>
</gene>
<proteinExistence type="inferred from homology"/>
<keyword evidence="10" id="KW-1185">Reference proteome</keyword>
<reference evidence="10" key="1">
    <citation type="journal article" date="2019" name="Int. J. Syst. Evol. Microbiol.">
        <title>The Global Catalogue of Microorganisms (GCM) 10K type strain sequencing project: providing services to taxonomists for standard genome sequencing and annotation.</title>
        <authorList>
            <consortium name="The Broad Institute Genomics Platform"/>
            <consortium name="The Broad Institute Genome Sequencing Center for Infectious Disease"/>
            <person name="Wu L."/>
            <person name="Ma J."/>
        </authorList>
    </citation>
    <scope>NUCLEOTIDE SEQUENCE [LARGE SCALE GENOMIC DNA]</scope>
    <source>
        <strain evidence="10">JCM 11896</strain>
    </source>
</reference>
<dbReference type="InterPro" id="IPR023027">
    <property type="entry name" value="Mannitol_DH_CS"/>
</dbReference>
<dbReference type="PANTHER" id="PTHR43362">
    <property type="entry name" value="MANNITOL DEHYDROGENASE DSF1-RELATED"/>
    <property type="match status" value="1"/>
</dbReference>
<evidence type="ECO:0000256" key="1">
    <source>
        <dbReference type="ARBA" id="ARBA00006541"/>
    </source>
</evidence>
<dbReference type="InterPro" id="IPR013118">
    <property type="entry name" value="Mannitol_DH_C"/>
</dbReference>
<dbReference type="Gene3D" id="1.10.1040.10">
    <property type="entry name" value="N-(1-d-carboxylethyl)-l-norvaline Dehydrogenase, domain 2"/>
    <property type="match status" value="1"/>
</dbReference>
<dbReference type="Proteomes" id="UP001501414">
    <property type="component" value="Unassembled WGS sequence"/>
</dbReference>
<evidence type="ECO:0000259" key="8">
    <source>
        <dbReference type="Pfam" id="PF08125"/>
    </source>
</evidence>
<accession>A0ABP4INU3</accession>
<feature type="domain" description="Mannitol dehydrogenase C-terminal" evidence="8">
    <location>
        <begin position="267"/>
        <end position="392"/>
    </location>
</feature>
<organism evidence="9 10">
    <name type="scientific">Pseudonocardia kongjuensis</name>
    <dbReference type="NCBI Taxonomy" id="102227"/>
    <lineage>
        <taxon>Bacteria</taxon>
        <taxon>Bacillati</taxon>
        <taxon>Actinomycetota</taxon>
        <taxon>Actinomycetes</taxon>
        <taxon>Pseudonocardiales</taxon>
        <taxon>Pseudonocardiaceae</taxon>
        <taxon>Pseudonocardia</taxon>
    </lineage>
</organism>
<dbReference type="Pfam" id="PF01232">
    <property type="entry name" value="Mannitol_dh"/>
    <property type="match status" value="1"/>
</dbReference>
<comment type="similarity">
    <text evidence="1">Belongs to the mannitol dehydrogenase family.</text>
</comment>
<evidence type="ECO:0000259" key="7">
    <source>
        <dbReference type="Pfam" id="PF01232"/>
    </source>
</evidence>
<dbReference type="InterPro" id="IPR036291">
    <property type="entry name" value="NAD(P)-bd_dom_sf"/>
</dbReference>
<dbReference type="InterPro" id="IPR008927">
    <property type="entry name" value="6-PGluconate_DH-like_C_sf"/>
</dbReference>
<dbReference type="RefSeq" id="WP_344025601.1">
    <property type="nucleotide sequence ID" value="NZ_BAAAJK010000027.1"/>
</dbReference>
<dbReference type="PRINTS" id="PR00084">
    <property type="entry name" value="MTLDHDRGNASE"/>
</dbReference>
<evidence type="ECO:0000256" key="2">
    <source>
        <dbReference type="ARBA" id="ARBA00012939"/>
    </source>
</evidence>
<dbReference type="InterPro" id="IPR050988">
    <property type="entry name" value="Mannitol_DH/Oxidoreductase"/>
</dbReference>
<name>A0ABP4INU3_9PSEU</name>
<comment type="catalytic activity">
    <reaction evidence="6">
        <text>D-mannitol 1-phosphate + NAD(+) = beta-D-fructose 6-phosphate + NADH + H(+)</text>
        <dbReference type="Rhea" id="RHEA:19661"/>
        <dbReference type="ChEBI" id="CHEBI:15378"/>
        <dbReference type="ChEBI" id="CHEBI:57540"/>
        <dbReference type="ChEBI" id="CHEBI:57634"/>
        <dbReference type="ChEBI" id="CHEBI:57945"/>
        <dbReference type="ChEBI" id="CHEBI:61381"/>
        <dbReference type="EC" id="1.1.1.17"/>
    </reaction>
</comment>
<dbReference type="EC" id="1.1.1.17" evidence="2"/>